<keyword evidence="1" id="KW-0677">Repeat</keyword>
<feature type="compositionally biased region" description="Basic and acidic residues" evidence="2">
    <location>
        <begin position="1343"/>
        <end position="1356"/>
    </location>
</feature>
<dbReference type="InterPro" id="IPR024986">
    <property type="entry name" value="Nipped-B_C"/>
</dbReference>
<dbReference type="GO" id="GO:0071169">
    <property type="term" value="P:establishment of protein localization to chromatin"/>
    <property type="evidence" value="ECO:0007669"/>
    <property type="project" value="TreeGrafter"/>
</dbReference>
<dbReference type="GO" id="GO:0061775">
    <property type="term" value="F:cohesin loader activity"/>
    <property type="evidence" value="ECO:0007669"/>
    <property type="project" value="InterPro"/>
</dbReference>
<evidence type="ECO:0000256" key="1">
    <source>
        <dbReference type="RuleBase" id="RU364107"/>
    </source>
</evidence>
<dbReference type="STRING" id="1157962.A0A250XDS9"/>
<feature type="region of interest" description="Disordered" evidence="2">
    <location>
        <begin position="575"/>
        <end position="607"/>
    </location>
</feature>
<dbReference type="GO" id="GO:0140588">
    <property type="term" value="P:chromatin looping"/>
    <property type="evidence" value="ECO:0007669"/>
    <property type="project" value="InterPro"/>
</dbReference>
<name>A0A250XDS9_9CHLO</name>
<dbReference type="GO" id="GO:0003682">
    <property type="term" value="F:chromatin binding"/>
    <property type="evidence" value="ECO:0007669"/>
    <property type="project" value="TreeGrafter"/>
</dbReference>
<dbReference type="EMBL" id="BEGY01000060">
    <property type="protein sequence ID" value="GAX81042.1"/>
    <property type="molecule type" value="Genomic_DNA"/>
</dbReference>
<dbReference type="SUPFAM" id="SSF48371">
    <property type="entry name" value="ARM repeat"/>
    <property type="match status" value="1"/>
</dbReference>
<organism evidence="4 5">
    <name type="scientific">Chlamydomonas eustigma</name>
    <dbReference type="NCBI Taxonomy" id="1157962"/>
    <lineage>
        <taxon>Eukaryota</taxon>
        <taxon>Viridiplantae</taxon>
        <taxon>Chlorophyta</taxon>
        <taxon>core chlorophytes</taxon>
        <taxon>Chlorophyceae</taxon>
        <taxon>CS clade</taxon>
        <taxon>Chlamydomonadales</taxon>
        <taxon>Chlamydomonadaceae</taxon>
        <taxon>Chlamydomonas</taxon>
    </lineage>
</organism>
<proteinExistence type="inferred from homology"/>
<evidence type="ECO:0000313" key="5">
    <source>
        <dbReference type="Proteomes" id="UP000232323"/>
    </source>
</evidence>
<keyword evidence="1" id="KW-0539">Nucleus</keyword>
<evidence type="ECO:0000256" key="2">
    <source>
        <dbReference type="SAM" id="MobiDB-lite"/>
    </source>
</evidence>
<dbReference type="GO" id="GO:0010468">
    <property type="term" value="P:regulation of gene expression"/>
    <property type="evidence" value="ECO:0007669"/>
    <property type="project" value="InterPro"/>
</dbReference>
<comment type="similarity">
    <text evidence="1">Belongs to the SCC2/Nipped-B family.</text>
</comment>
<feature type="compositionally biased region" description="Acidic residues" evidence="2">
    <location>
        <begin position="1322"/>
        <end position="1333"/>
    </location>
</feature>
<dbReference type="InterPro" id="IPR033031">
    <property type="entry name" value="Scc2/Nipped-B"/>
</dbReference>
<sequence length="1384" mass="145175">MDQGLSVRKRAIKVLWDCCVLCPGGFPRLDEAVMIILHRVGDNEESMRKLAQNLCCQLWFSSDHELITQDATSTIAAFPSVLGGTLHPSSSSDDRSPLSRAKQLASVCYAVHLAEGGLPHTPPSPDNAVLMLLRGVLGRGGISKHTAMTPAAAAVQATTREGAEAVVKALMAWYLQLHDAAVLDPGPAHQAQLTALMALHALASADVSVCLPRKDPPAHIKCLAPYLKERPTEGSCEDAKRCCAGRLLYINSFISLAAKGLDVLDASLSEVIAHDLQDMITRHQFVGVVNSACQCLCVLARLNSATLAPKVHEVLARHYRQLDRDYQAGCTSSSKWKPFYSRWLLVMGQLCRHGASIIDQVAEQLLLRQQQQLELQNSSTSMGLSSFSGAAGSTLEPSHSYSGVTSLMASGSGSSSTVLLPAVGSSQCMTLFLQYLDLADDDHEGLLDGSSKAARVMGGFVKLCDSAMQALGLLFISKPDLMLADSAVMSVMETALEASSTIGQSSGMSTASTLSLQCLSAGGGASARALTGTVSENMSRCLRRDALKRRVLGNLVEMLRAEEDLMEERQAKAVQEHANSQLASTLPASDDHGEGHRPLARINGEGDASSLTSSVVQKLWPKILALARDVPPAATSGAASKQGGTRAPPHGDVYADAAGLALKGDRGAAVRRKVVDLIEVVQRGGLTAPWQCVAPLVALSSDLNSDTAAKALKLLKQCVDKHADYVGSELSPGIMHSYVLQRRLYEAEHGAGSFGKSDDLPEEAGHHLVAMWSSVIQPHASLKNKMLTALMRPFEDASNTAGPGALTSDPGLLWYSTWLSSRLAYRRMDEPLSLLSTLSGVLARRSEAVLTELKDALEEQKKLRGSSSSSRVDAPGGDGAAAAAASTAVSDSAVALEDVIGGGMGAVPGGSVEVLPCGGSVDAVPYDVGVIQGLMAARDSFLWSPSGGPTGPGIKYGLEDNAAANSPGEGHHGAPDKVLAGQGCESSVCVLDCPLPAMQEAGAASAVILTAAAHEKQATAVLSSSASITASTSLQAAAAAAAAATSTTFQVADASFARASSAHHTPTGARSAALVHHTPTGARSAALPFTARHHQFTSSPSFNQLTPQVSGSLSYNSASVSMAVNVSAAAVAAASVPGMTSRLVGAVKASAALSLLLLLKQYLFRAYRLTEERVAGLTGNAQGRKNEAKVSAVRDLRVPHLRLHVIDLEAHQDVSLKGAKEQYKTLKYLLSEDVHLCGSSVLINSDNGIEADSRGRPEMMLANETKKTPVSATRSSKQGYAGGKPPKSTTKSKFGQGSTVSGTKGRLVLKGKRGKRRRSSSYEEDDTSEEGVDNDGTQAAQLGEREAIHANEECSRSVRKKTGGSRKTRSEASSVGNLEEDMEG</sequence>
<keyword evidence="5" id="KW-1185">Reference proteome</keyword>
<accession>A0A250XDS9</accession>
<feature type="compositionally biased region" description="Basic residues" evidence="2">
    <location>
        <begin position="1307"/>
        <end position="1319"/>
    </location>
</feature>
<dbReference type="GO" id="GO:1990414">
    <property type="term" value="P:replication-born double-strand break repair via sister chromatid exchange"/>
    <property type="evidence" value="ECO:0007669"/>
    <property type="project" value="TreeGrafter"/>
</dbReference>
<feature type="region of interest" description="Disordered" evidence="2">
    <location>
        <begin position="1247"/>
        <end position="1384"/>
    </location>
</feature>
<dbReference type="PANTHER" id="PTHR21704">
    <property type="entry name" value="NIPPED-B-LIKE PROTEIN DELANGIN SCC2-RELATED"/>
    <property type="match status" value="1"/>
</dbReference>
<dbReference type="Pfam" id="PF12830">
    <property type="entry name" value="Nipped-B_C"/>
    <property type="match status" value="1"/>
</dbReference>
<dbReference type="OrthoDB" id="418242at2759"/>
<feature type="compositionally biased region" description="Polar residues" evidence="2">
    <location>
        <begin position="577"/>
        <end position="587"/>
    </location>
</feature>
<comment type="subcellular location">
    <subcellularLocation>
        <location evidence="1">Nucleus</location>
    </subcellularLocation>
</comment>
<dbReference type="PANTHER" id="PTHR21704:SF18">
    <property type="entry name" value="NIPPED-B-LIKE PROTEIN"/>
    <property type="match status" value="1"/>
</dbReference>
<comment type="caution">
    <text evidence="4">The sequence shown here is derived from an EMBL/GenBank/DDBJ whole genome shotgun (WGS) entry which is preliminary data.</text>
</comment>
<feature type="compositionally biased region" description="Polar residues" evidence="2">
    <location>
        <begin position="1287"/>
        <end position="1301"/>
    </location>
</feature>
<protein>
    <recommendedName>
        <fullName evidence="1">Sister chromatid cohesion protein</fullName>
    </recommendedName>
</protein>
<dbReference type="InterPro" id="IPR016024">
    <property type="entry name" value="ARM-type_fold"/>
</dbReference>
<keyword evidence="1" id="KW-0131">Cell cycle</keyword>
<feature type="compositionally biased region" description="Basic residues" evidence="2">
    <location>
        <begin position="1357"/>
        <end position="1367"/>
    </location>
</feature>
<evidence type="ECO:0000259" key="3">
    <source>
        <dbReference type="Pfam" id="PF12830"/>
    </source>
</evidence>
<feature type="compositionally biased region" description="Polar residues" evidence="2">
    <location>
        <begin position="1268"/>
        <end position="1278"/>
    </location>
</feature>
<dbReference type="GO" id="GO:0034087">
    <property type="term" value="P:establishment of mitotic sister chromatid cohesion"/>
    <property type="evidence" value="ECO:0007669"/>
    <property type="project" value="TreeGrafter"/>
</dbReference>
<reference evidence="4 5" key="1">
    <citation type="submission" date="2017-08" db="EMBL/GenBank/DDBJ databases">
        <title>Acidophilic green algal genome provides insights into adaptation to an acidic environment.</title>
        <authorList>
            <person name="Hirooka S."/>
            <person name="Hirose Y."/>
            <person name="Kanesaki Y."/>
            <person name="Higuchi S."/>
            <person name="Fujiwara T."/>
            <person name="Onuma R."/>
            <person name="Era A."/>
            <person name="Ohbayashi R."/>
            <person name="Uzuka A."/>
            <person name="Nozaki H."/>
            <person name="Yoshikawa H."/>
            <person name="Miyagishima S.Y."/>
        </authorList>
    </citation>
    <scope>NUCLEOTIDE SEQUENCE [LARGE SCALE GENOMIC DNA]</scope>
    <source>
        <strain evidence="4 5">NIES-2499</strain>
    </source>
</reference>
<feature type="domain" description="Sister chromatid cohesion C-terminal" evidence="3">
    <location>
        <begin position="668"/>
        <end position="839"/>
    </location>
</feature>
<gene>
    <name evidence="4" type="ORF">CEUSTIGMA_g8477.t1</name>
</gene>
<dbReference type="GO" id="GO:0090694">
    <property type="term" value="C:Scc2-Scc4 cohesin loading complex"/>
    <property type="evidence" value="ECO:0007669"/>
    <property type="project" value="TreeGrafter"/>
</dbReference>
<evidence type="ECO:0000313" key="4">
    <source>
        <dbReference type="EMBL" id="GAX81042.1"/>
    </source>
</evidence>
<dbReference type="Proteomes" id="UP000232323">
    <property type="component" value="Unassembled WGS sequence"/>
</dbReference>